<dbReference type="AlphaFoldDB" id="A5D1L9"/>
<protein>
    <submittedName>
        <fullName evidence="2">Uncharacterized protein</fullName>
    </submittedName>
</protein>
<evidence type="ECO:0000313" key="2">
    <source>
        <dbReference type="EMBL" id="BAF59856.1"/>
    </source>
</evidence>
<organism evidence="2 3">
    <name type="scientific">Pelotomaculum thermopropionicum (strain DSM 13744 / JCM 10971 / SI)</name>
    <dbReference type="NCBI Taxonomy" id="370438"/>
    <lineage>
        <taxon>Bacteria</taxon>
        <taxon>Bacillati</taxon>
        <taxon>Bacillota</taxon>
        <taxon>Clostridia</taxon>
        <taxon>Eubacteriales</taxon>
        <taxon>Desulfotomaculaceae</taxon>
        <taxon>Pelotomaculum</taxon>
    </lineage>
</organism>
<dbReference type="HOGENOM" id="CLU_3357613_0_0_9"/>
<sequence>MPFVFYVVFYSQTLPVHSSAANSSGSPEEIIASAAL</sequence>
<keyword evidence="3" id="KW-1185">Reference proteome</keyword>
<proteinExistence type="predicted"/>
<dbReference type="STRING" id="370438.PTH_1675"/>
<gene>
    <name evidence="2" type="ordered locus">PTH_1675</name>
</gene>
<evidence type="ECO:0000313" key="3">
    <source>
        <dbReference type="Proteomes" id="UP000006556"/>
    </source>
</evidence>
<accession>A5D1L9</accession>
<name>A5D1L9_PELTS</name>
<reference evidence="3" key="1">
    <citation type="journal article" date="2008" name="Genome Res.">
        <title>The genome of Pelotomaculum thermopropionicum reveals niche-associated evolution in anaerobic microbiota.</title>
        <authorList>
            <person name="Kosaka T."/>
            <person name="Kato S."/>
            <person name="Shimoyama T."/>
            <person name="Ishii S."/>
            <person name="Abe T."/>
            <person name="Watanabe K."/>
        </authorList>
    </citation>
    <scope>NUCLEOTIDE SEQUENCE [LARGE SCALE GENOMIC DNA]</scope>
    <source>
        <strain evidence="3">DSM 13744 / JCM 10971 / SI</strain>
    </source>
</reference>
<evidence type="ECO:0000256" key="1">
    <source>
        <dbReference type="SAM" id="MobiDB-lite"/>
    </source>
</evidence>
<dbReference type="KEGG" id="pth:PTH_1675"/>
<feature type="region of interest" description="Disordered" evidence="1">
    <location>
        <begin position="17"/>
        <end position="36"/>
    </location>
</feature>
<dbReference type="EMBL" id="AP009389">
    <property type="protein sequence ID" value="BAF59856.1"/>
    <property type="molecule type" value="Genomic_DNA"/>
</dbReference>
<feature type="compositionally biased region" description="Polar residues" evidence="1">
    <location>
        <begin position="17"/>
        <end position="26"/>
    </location>
</feature>
<dbReference type="Proteomes" id="UP000006556">
    <property type="component" value="Chromosome"/>
</dbReference>